<proteinExistence type="predicted"/>
<dbReference type="Proteomes" id="UP000437970">
    <property type="component" value="Unassembled WGS sequence"/>
</dbReference>
<feature type="chain" id="PRO_5030629759" description="Integron protein cassette protein" evidence="1">
    <location>
        <begin position="19"/>
        <end position="130"/>
    </location>
</feature>
<evidence type="ECO:0008006" key="4">
    <source>
        <dbReference type="Google" id="ProtNLM"/>
    </source>
</evidence>
<dbReference type="EMBL" id="WIVW01000013">
    <property type="protein sequence ID" value="MQU27290.1"/>
    <property type="molecule type" value="Genomic_DNA"/>
</dbReference>
<dbReference type="AlphaFoldDB" id="A0A7X2CDC9"/>
<dbReference type="RefSeq" id="WP_153379160.1">
    <property type="nucleotide sequence ID" value="NZ_WIVW01000013.1"/>
</dbReference>
<name>A0A7X2CDC9_9PSED</name>
<protein>
    <recommendedName>
        <fullName evidence="4">Integron protein cassette protein</fullName>
    </recommendedName>
</protein>
<keyword evidence="1" id="KW-0732">Signal</keyword>
<comment type="caution">
    <text evidence="2">The sequence shown here is derived from an EMBL/GenBank/DDBJ whole genome shotgun (WGS) entry which is preliminary data.</text>
</comment>
<organism evidence="2 3">
    <name type="scientific">Pseudomonas helleri</name>
    <dbReference type="NCBI Taxonomy" id="1608996"/>
    <lineage>
        <taxon>Bacteria</taxon>
        <taxon>Pseudomonadati</taxon>
        <taxon>Pseudomonadota</taxon>
        <taxon>Gammaproteobacteria</taxon>
        <taxon>Pseudomonadales</taxon>
        <taxon>Pseudomonadaceae</taxon>
        <taxon>Pseudomonas</taxon>
    </lineage>
</organism>
<sequence>MRSAALIFLLFSLLTGCASKPTPEQIQAADYGASVYQADAEKAVKSFFNIYLKDPESARYSFGSVYRGYMVGSVFEGRKLEAGYLLDVTVNAKNSYGGYVGAKPYKFLIHNDRLVGGWEIGSSGIPIKVM</sequence>
<reference evidence="2 3" key="1">
    <citation type="submission" date="2019-10" db="EMBL/GenBank/DDBJ databases">
        <title>Evaluation of single-gene subtyping targets for Pseudomonas.</title>
        <authorList>
            <person name="Reichler S.J."/>
            <person name="Orsi R.H."/>
            <person name="Wiedmann M."/>
            <person name="Martin N.H."/>
            <person name="Murphy S.I."/>
        </authorList>
    </citation>
    <scope>NUCLEOTIDE SEQUENCE [LARGE SCALE GENOMIC DNA]</scope>
    <source>
        <strain evidence="2 3">FSL R10-1984</strain>
    </source>
</reference>
<evidence type="ECO:0000313" key="3">
    <source>
        <dbReference type="Proteomes" id="UP000437970"/>
    </source>
</evidence>
<accession>A0A7X2CDC9</accession>
<gene>
    <name evidence="2" type="ORF">GHO29_12420</name>
</gene>
<feature type="signal peptide" evidence="1">
    <location>
        <begin position="1"/>
        <end position="18"/>
    </location>
</feature>
<evidence type="ECO:0000256" key="1">
    <source>
        <dbReference type="SAM" id="SignalP"/>
    </source>
</evidence>
<dbReference type="PROSITE" id="PS51257">
    <property type="entry name" value="PROKAR_LIPOPROTEIN"/>
    <property type="match status" value="1"/>
</dbReference>
<evidence type="ECO:0000313" key="2">
    <source>
        <dbReference type="EMBL" id="MQU27290.1"/>
    </source>
</evidence>